<keyword evidence="3" id="KW-1185">Reference proteome</keyword>
<comment type="caution">
    <text evidence="2">The sequence shown here is derived from an EMBL/GenBank/DDBJ whole genome shotgun (WGS) entry which is preliminary data.</text>
</comment>
<name>A0A7J6W6R7_THATH</name>
<dbReference type="GO" id="GO:0004560">
    <property type="term" value="F:alpha-L-fucosidase activity"/>
    <property type="evidence" value="ECO:0007669"/>
    <property type="project" value="TreeGrafter"/>
</dbReference>
<proteinExistence type="predicted"/>
<dbReference type="Gene3D" id="2.70.98.50">
    <property type="entry name" value="putative glycoside hydrolase family protein from bacillus halodurans"/>
    <property type="match status" value="1"/>
</dbReference>
<dbReference type="Pfam" id="PF14498">
    <property type="entry name" value="Glyco_hyd_65N_2"/>
    <property type="match status" value="1"/>
</dbReference>
<evidence type="ECO:0000313" key="2">
    <source>
        <dbReference type="EMBL" id="KAF5192025.1"/>
    </source>
</evidence>
<dbReference type="InterPro" id="IPR027414">
    <property type="entry name" value="GH95_N_dom"/>
</dbReference>
<gene>
    <name evidence="2" type="ORF">FRX31_018388</name>
</gene>
<dbReference type="EMBL" id="JABWDY010021994">
    <property type="protein sequence ID" value="KAF5192025.1"/>
    <property type="molecule type" value="Genomic_DNA"/>
</dbReference>
<sequence>MEDGEDWVLVSYPTERDCWSPSFSNDEYGETTQPLKIRFSEPAKHWTDAAPIGNGCLGAMIWGGVATETLQLNGNHIWNKC</sequence>
<organism evidence="2 3">
    <name type="scientific">Thalictrum thalictroides</name>
    <name type="common">Rue-anemone</name>
    <name type="synonym">Anemone thalictroides</name>
    <dbReference type="NCBI Taxonomy" id="46969"/>
    <lineage>
        <taxon>Eukaryota</taxon>
        <taxon>Viridiplantae</taxon>
        <taxon>Streptophyta</taxon>
        <taxon>Embryophyta</taxon>
        <taxon>Tracheophyta</taxon>
        <taxon>Spermatophyta</taxon>
        <taxon>Magnoliopsida</taxon>
        <taxon>Ranunculales</taxon>
        <taxon>Ranunculaceae</taxon>
        <taxon>Thalictroideae</taxon>
        <taxon>Thalictrum</taxon>
    </lineage>
</organism>
<accession>A0A7J6W6R7</accession>
<dbReference type="PANTHER" id="PTHR31084">
    <property type="entry name" value="ALPHA-L-FUCOSIDASE 2"/>
    <property type="match status" value="1"/>
</dbReference>
<evidence type="ECO:0000259" key="1">
    <source>
        <dbReference type="Pfam" id="PF14498"/>
    </source>
</evidence>
<reference evidence="2 3" key="1">
    <citation type="submission" date="2020-06" db="EMBL/GenBank/DDBJ databases">
        <title>Transcriptomic and genomic resources for Thalictrum thalictroides and T. hernandezii: Facilitating candidate gene discovery in an emerging model plant lineage.</title>
        <authorList>
            <person name="Arias T."/>
            <person name="Riano-Pachon D.M."/>
            <person name="Di Stilio V.S."/>
        </authorList>
    </citation>
    <scope>NUCLEOTIDE SEQUENCE [LARGE SCALE GENOMIC DNA]</scope>
    <source>
        <strain evidence="3">cv. WT478/WT964</strain>
        <tissue evidence="2">Leaves</tissue>
    </source>
</reference>
<dbReference type="AlphaFoldDB" id="A0A7J6W6R7"/>
<dbReference type="PANTHER" id="PTHR31084:SF0">
    <property type="entry name" value="ALPHA-L-FUCOSIDASE 2"/>
    <property type="match status" value="1"/>
</dbReference>
<dbReference type="Proteomes" id="UP000554482">
    <property type="component" value="Unassembled WGS sequence"/>
</dbReference>
<dbReference type="OrthoDB" id="1724298at2759"/>
<protein>
    <recommendedName>
        <fullName evidence="1">Glycosyl hydrolase family 95 N-terminal domain-containing protein</fullName>
    </recommendedName>
</protein>
<feature type="domain" description="Glycosyl hydrolase family 95 N-terminal" evidence="1">
    <location>
        <begin position="37"/>
        <end position="78"/>
    </location>
</feature>
<evidence type="ECO:0000313" key="3">
    <source>
        <dbReference type="Proteomes" id="UP000554482"/>
    </source>
</evidence>